<proteinExistence type="predicted"/>
<feature type="binding site" evidence="2">
    <location>
        <position position="85"/>
    </location>
    <ligand>
        <name>substrate</name>
    </ligand>
</feature>
<dbReference type="PANTHER" id="PTHR46517">
    <property type="entry name" value="FRUCTOSE-2,6-BISPHOSPHATASE TIGAR"/>
    <property type="match status" value="1"/>
</dbReference>
<reference evidence="3 4" key="1">
    <citation type="journal article" date="2019" name="Nat. Ecol. Evol.">
        <title>Megaphylogeny resolves global patterns of mushroom evolution.</title>
        <authorList>
            <person name="Varga T."/>
            <person name="Krizsan K."/>
            <person name="Foldi C."/>
            <person name="Dima B."/>
            <person name="Sanchez-Garcia M."/>
            <person name="Sanchez-Ramirez S."/>
            <person name="Szollosi G.J."/>
            <person name="Szarkandi J.G."/>
            <person name="Papp V."/>
            <person name="Albert L."/>
            <person name="Andreopoulos W."/>
            <person name="Angelini C."/>
            <person name="Antonin V."/>
            <person name="Barry K.W."/>
            <person name="Bougher N.L."/>
            <person name="Buchanan P."/>
            <person name="Buyck B."/>
            <person name="Bense V."/>
            <person name="Catcheside P."/>
            <person name="Chovatia M."/>
            <person name="Cooper J."/>
            <person name="Damon W."/>
            <person name="Desjardin D."/>
            <person name="Finy P."/>
            <person name="Geml J."/>
            <person name="Haridas S."/>
            <person name="Hughes K."/>
            <person name="Justo A."/>
            <person name="Karasinski D."/>
            <person name="Kautmanova I."/>
            <person name="Kiss B."/>
            <person name="Kocsube S."/>
            <person name="Kotiranta H."/>
            <person name="LaButti K.M."/>
            <person name="Lechner B.E."/>
            <person name="Liimatainen K."/>
            <person name="Lipzen A."/>
            <person name="Lukacs Z."/>
            <person name="Mihaltcheva S."/>
            <person name="Morgado L.N."/>
            <person name="Niskanen T."/>
            <person name="Noordeloos M.E."/>
            <person name="Ohm R.A."/>
            <person name="Ortiz-Santana B."/>
            <person name="Ovrebo C."/>
            <person name="Racz N."/>
            <person name="Riley R."/>
            <person name="Savchenko A."/>
            <person name="Shiryaev A."/>
            <person name="Soop K."/>
            <person name="Spirin V."/>
            <person name="Szebenyi C."/>
            <person name="Tomsovsky M."/>
            <person name="Tulloss R.E."/>
            <person name="Uehling J."/>
            <person name="Grigoriev I.V."/>
            <person name="Vagvolgyi C."/>
            <person name="Papp T."/>
            <person name="Martin F.M."/>
            <person name="Miettinen O."/>
            <person name="Hibbett D.S."/>
            <person name="Nagy L.G."/>
        </authorList>
    </citation>
    <scope>NUCLEOTIDE SEQUENCE [LARGE SCALE GENOMIC DNA]</scope>
    <source>
        <strain evidence="3 4">CBS 962.96</strain>
    </source>
</reference>
<evidence type="ECO:0000313" key="3">
    <source>
        <dbReference type="EMBL" id="THV06433.1"/>
    </source>
</evidence>
<dbReference type="InterPro" id="IPR051695">
    <property type="entry name" value="Phosphoglycerate_Mutase"/>
</dbReference>
<dbReference type="InterPro" id="IPR029033">
    <property type="entry name" value="His_PPase_superfam"/>
</dbReference>
<dbReference type="Proteomes" id="UP000297245">
    <property type="component" value="Unassembled WGS sequence"/>
</dbReference>
<dbReference type="PANTHER" id="PTHR46517:SF1">
    <property type="entry name" value="FRUCTOSE-2,6-BISPHOSPHATASE TIGAR"/>
    <property type="match status" value="1"/>
</dbReference>
<evidence type="ECO:0000256" key="1">
    <source>
        <dbReference type="ARBA" id="ARBA00022801"/>
    </source>
</evidence>
<accession>A0A4S8MTA8</accession>
<protein>
    <submittedName>
        <fullName evidence="3">Phosphoglycerate mutase-like protein</fullName>
    </submittedName>
</protein>
<dbReference type="AlphaFoldDB" id="A0A4S8MTA8"/>
<gene>
    <name evidence="3" type="ORF">K435DRAFT_743469</name>
</gene>
<evidence type="ECO:0000256" key="2">
    <source>
        <dbReference type="PIRSR" id="PIRSR613078-2"/>
    </source>
</evidence>
<dbReference type="InterPro" id="IPR013078">
    <property type="entry name" value="His_Pase_superF_clade-1"/>
</dbReference>
<dbReference type="SMART" id="SM00855">
    <property type="entry name" value="PGAM"/>
    <property type="match status" value="1"/>
</dbReference>
<keyword evidence="4" id="KW-1185">Reference proteome</keyword>
<evidence type="ECO:0000313" key="4">
    <source>
        <dbReference type="Proteomes" id="UP000297245"/>
    </source>
</evidence>
<name>A0A4S8MTA8_DENBC</name>
<dbReference type="Pfam" id="PF00300">
    <property type="entry name" value="His_Phos_1"/>
    <property type="match status" value="1"/>
</dbReference>
<keyword evidence="1" id="KW-0378">Hydrolase</keyword>
<sequence>MDSSTRTQAPREVSSTVQAPEDLGIKATFTLICDGESKGNVRPVWAGQSDDELSDYGREQAKALGNWFVKEGKIFDTVYVSDLKRAQQTADEITKCAKIIPPLKIDASLREISFGEADGKPYVAELTPGLSLEDHFDQGIFPHIRNRIDRFPGGESKDDLARRAESVVQKLVIPIIEGTPNAHVAIVSHGVFLRELLYALHRRNGSLAEYKYLEPTAWTEMEIEIPQNSTVESVPINLDVKDINRREHLEGLVDK</sequence>
<dbReference type="GO" id="GO:0043456">
    <property type="term" value="P:regulation of pentose-phosphate shunt"/>
    <property type="evidence" value="ECO:0007669"/>
    <property type="project" value="TreeGrafter"/>
</dbReference>
<dbReference type="GO" id="GO:0005829">
    <property type="term" value="C:cytosol"/>
    <property type="evidence" value="ECO:0007669"/>
    <property type="project" value="TreeGrafter"/>
</dbReference>
<dbReference type="OrthoDB" id="354304at2759"/>
<dbReference type="SUPFAM" id="SSF53254">
    <property type="entry name" value="Phosphoglycerate mutase-like"/>
    <property type="match status" value="1"/>
</dbReference>
<dbReference type="GO" id="GO:0004331">
    <property type="term" value="F:fructose-2,6-bisphosphate 2-phosphatase activity"/>
    <property type="evidence" value="ECO:0007669"/>
    <property type="project" value="TreeGrafter"/>
</dbReference>
<organism evidence="3 4">
    <name type="scientific">Dendrothele bispora (strain CBS 962.96)</name>
    <dbReference type="NCBI Taxonomy" id="1314807"/>
    <lineage>
        <taxon>Eukaryota</taxon>
        <taxon>Fungi</taxon>
        <taxon>Dikarya</taxon>
        <taxon>Basidiomycota</taxon>
        <taxon>Agaricomycotina</taxon>
        <taxon>Agaricomycetes</taxon>
        <taxon>Agaricomycetidae</taxon>
        <taxon>Agaricales</taxon>
        <taxon>Agaricales incertae sedis</taxon>
        <taxon>Dendrothele</taxon>
    </lineage>
</organism>
<dbReference type="CDD" id="cd07067">
    <property type="entry name" value="HP_PGM_like"/>
    <property type="match status" value="1"/>
</dbReference>
<dbReference type="GO" id="GO:0045820">
    <property type="term" value="P:negative regulation of glycolytic process"/>
    <property type="evidence" value="ECO:0007669"/>
    <property type="project" value="TreeGrafter"/>
</dbReference>
<dbReference type="Gene3D" id="3.40.50.1240">
    <property type="entry name" value="Phosphoglycerate mutase-like"/>
    <property type="match status" value="1"/>
</dbReference>
<dbReference type="EMBL" id="ML179042">
    <property type="protein sequence ID" value="THV06433.1"/>
    <property type="molecule type" value="Genomic_DNA"/>
</dbReference>